<dbReference type="Proteomes" id="UP001219355">
    <property type="component" value="Chromosome 1"/>
</dbReference>
<dbReference type="Pfam" id="PF00871">
    <property type="entry name" value="Acetate_kinase"/>
    <property type="match status" value="1"/>
</dbReference>
<dbReference type="GO" id="GO:0005524">
    <property type="term" value="F:ATP binding"/>
    <property type="evidence" value="ECO:0007669"/>
    <property type="project" value="UniProtKB-KW"/>
</dbReference>
<evidence type="ECO:0000313" key="7">
    <source>
        <dbReference type="Proteomes" id="UP001219355"/>
    </source>
</evidence>
<dbReference type="GO" id="GO:0000287">
    <property type="term" value="F:magnesium ion binding"/>
    <property type="evidence" value="ECO:0007669"/>
    <property type="project" value="UniProtKB-UniRule"/>
</dbReference>
<reference evidence="6" key="1">
    <citation type="submission" date="2023-03" db="EMBL/GenBank/DDBJ databases">
        <title>Emydomyces testavorans Genome Sequence.</title>
        <authorList>
            <person name="Hoyer L."/>
        </authorList>
    </citation>
    <scope>NUCLEOTIDE SEQUENCE</scope>
    <source>
        <strain evidence="6">16-2883</strain>
    </source>
</reference>
<dbReference type="EMBL" id="CP120627">
    <property type="protein sequence ID" value="WEW55229.1"/>
    <property type="molecule type" value="Genomic_DNA"/>
</dbReference>
<keyword evidence="3 5" id="KW-0418">Kinase</keyword>
<dbReference type="GO" id="GO:0006083">
    <property type="term" value="P:acetate metabolic process"/>
    <property type="evidence" value="ECO:0007669"/>
    <property type="project" value="TreeGrafter"/>
</dbReference>
<feature type="binding site" evidence="5">
    <location>
        <position position="96"/>
    </location>
    <ligand>
        <name>substrate</name>
    </ligand>
</feature>
<evidence type="ECO:0000256" key="4">
    <source>
        <dbReference type="ARBA" id="ARBA00022840"/>
    </source>
</evidence>
<dbReference type="GO" id="GO:0006085">
    <property type="term" value="P:acetyl-CoA biosynthetic process"/>
    <property type="evidence" value="ECO:0007669"/>
    <property type="project" value="UniProtKB-UniRule"/>
</dbReference>
<accession>A0AAF0IHU4</accession>
<protein>
    <recommendedName>
        <fullName evidence="5">Probable acetate kinase</fullName>
        <ecNumber evidence="5">2.7.2.1</ecNumber>
    </recommendedName>
    <alternativeName>
        <fullName evidence="5">Acetokinase</fullName>
    </alternativeName>
</protein>
<evidence type="ECO:0000256" key="3">
    <source>
        <dbReference type="ARBA" id="ARBA00022777"/>
    </source>
</evidence>
<comment type="pathway">
    <text evidence="5">Metabolic intermediate biosynthesis; acetyl-CoA biosynthesis; acetyl-CoA from acetate: step 1/2.</text>
</comment>
<dbReference type="PANTHER" id="PTHR21060">
    <property type="entry name" value="ACETATE KINASE"/>
    <property type="match status" value="1"/>
</dbReference>
<feature type="binding site" evidence="5">
    <location>
        <begin position="212"/>
        <end position="216"/>
    </location>
    <ligand>
        <name>ATP</name>
        <dbReference type="ChEBI" id="CHEBI:30616"/>
    </ligand>
</feature>
<dbReference type="EC" id="2.7.2.1" evidence="5"/>
<dbReference type="HAMAP" id="MF_00020">
    <property type="entry name" value="Acetate_kinase"/>
    <property type="match status" value="1"/>
</dbReference>
<feature type="site" description="Transition state stabilizer" evidence="5">
    <location>
        <position position="184"/>
    </location>
</feature>
<dbReference type="InterPro" id="IPR000890">
    <property type="entry name" value="Aliphatic_acid_kin_short-chain"/>
</dbReference>
<dbReference type="PRINTS" id="PR00471">
    <property type="entry name" value="ACETATEKNASE"/>
</dbReference>
<dbReference type="SUPFAM" id="SSF53067">
    <property type="entry name" value="Actin-like ATPase domain"/>
    <property type="match status" value="2"/>
</dbReference>
<dbReference type="InterPro" id="IPR023865">
    <property type="entry name" value="Aliphatic_acid_kinase_CS"/>
</dbReference>
<comment type="similarity">
    <text evidence="5">Belongs to the acetokinase family.</text>
</comment>
<dbReference type="InterPro" id="IPR043129">
    <property type="entry name" value="ATPase_NBD"/>
</dbReference>
<dbReference type="PANTHER" id="PTHR21060:SF15">
    <property type="entry name" value="ACETATE KINASE-RELATED"/>
    <property type="match status" value="1"/>
</dbReference>
<dbReference type="Gene3D" id="3.30.420.40">
    <property type="match status" value="2"/>
</dbReference>
<feature type="binding site" evidence="5">
    <location>
        <position position="9"/>
    </location>
    <ligand>
        <name>Mg(2+)</name>
        <dbReference type="ChEBI" id="CHEBI:18420"/>
    </ligand>
</feature>
<organism evidence="6 7">
    <name type="scientific">Emydomyces testavorans</name>
    <dbReference type="NCBI Taxonomy" id="2070801"/>
    <lineage>
        <taxon>Eukaryota</taxon>
        <taxon>Fungi</taxon>
        <taxon>Dikarya</taxon>
        <taxon>Ascomycota</taxon>
        <taxon>Pezizomycotina</taxon>
        <taxon>Eurotiomycetes</taxon>
        <taxon>Eurotiomycetidae</taxon>
        <taxon>Onygenales</taxon>
        <taxon>Nannizziopsiaceae</taxon>
        <taxon>Emydomyces</taxon>
    </lineage>
</organism>
<feature type="active site" description="Proton donor/acceptor" evidence="5">
    <location>
        <position position="152"/>
    </location>
</feature>
<evidence type="ECO:0000256" key="1">
    <source>
        <dbReference type="ARBA" id="ARBA00022679"/>
    </source>
</evidence>
<dbReference type="InterPro" id="IPR004372">
    <property type="entry name" value="Ac/propionate_kinase"/>
</dbReference>
<keyword evidence="5" id="KW-0479">Metal-binding</keyword>
<sequence>MGEAILAINAGTSSVGLTVFDLQNPPRKIATAKVASITAPPQTFQYSHGANKKRQEIDEKLETPQAAFKYLLTHFLHDAELKIVSSKDDIAYICHRVVHGGDFDHEAVITTDSFEYLEALQDLAPLHNTASLDIIRTCLDEIPRAKSVAYFDTTFHQSIPEYIKTYPIHQDVAKSNWLRKYGFHGISYRFISRSVAEFLEKPLETTNIIALHLGSGASICAIKNGKSFDTS</sequence>
<keyword evidence="5" id="KW-0460">Magnesium</keyword>
<gene>
    <name evidence="6" type="ORF">PRK78_000658</name>
</gene>
<dbReference type="GO" id="GO:0008776">
    <property type="term" value="F:acetate kinase activity"/>
    <property type="evidence" value="ECO:0007669"/>
    <property type="project" value="UniProtKB-UniRule"/>
</dbReference>
<dbReference type="AlphaFoldDB" id="A0AAF0IHU4"/>
<dbReference type="PROSITE" id="PS01076">
    <property type="entry name" value="ACETATE_KINASE_2"/>
    <property type="match status" value="1"/>
</dbReference>
<keyword evidence="2 5" id="KW-0547">Nucleotide-binding</keyword>
<name>A0AAF0IHU4_9EURO</name>
<keyword evidence="7" id="KW-1185">Reference proteome</keyword>
<evidence type="ECO:0000313" key="6">
    <source>
        <dbReference type="EMBL" id="WEW55229.1"/>
    </source>
</evidence>
<proteinExistence type="inferred from homology"/>
<comment type="catalytic activity">
    <reaction evidence="5">
        <text>acetate + ATP = acetyl phosphate + ADP</text>
        <dbReference type="Rhea" id="RHEA:11352"/>
        <dbReference type="ChEBI" id="CHEBI:22191"/>
        <dbReference type="ChEBI" id="CHEBI:30089"/>
        <dbReference type="ChEBI" id="CHEBI:30616"/>
        <dbReference type="ChEBI" id="CHEBI:456216"/>
        <dbReference type="EC" id="2.7.2.1"/>
    </reaction>
</comment>
<keyword evidence="1 5" id="KW-0808">Transferase</keyword>
<keyword evidence="4 5" id="KW-0067">ATP-binding</keyword>
<evidence type="ECO:0000256" key="2">
    <source>
        <dbReference type="ARBA" id="ARBA00022741"/>
    </source>
</evidence>
<comment type="cofactor">
    <cofactor evidence="5">
        <name>Mg(2+)</name>
        <dbReference type="ChEBI" id="CHEBI:18420"/>
    </cofactor>
</comment>
<comment type="caution">
    <text evidence="5">Lacks conserved residue(s) required for the propagation of feature annotation.</text>
</comment>
<evidence type="ECO:0000256" key="5">
    <source>
        <dbReference type="HAMAP-Rule" id="MF_03131"/>
    </source>
</evidence>